<reference evidence="1" key="1">
    <citation type="journal article" date="2015" name="Nature">
        <title>Complex archaea that bridge the gap between prokaryotes and eukaryotes.</title>
        <authorList>
            <person name="Spang A."/>
            <person name="Saw J.H."/>
            <person name="Jorgensen S.L."/>
            <person name="Zaremba-Niedzwiedzka K."/>
            <person name="Martijn J."/>
            <person name="Lind A.E."/>
            <person name="van Eijk R."/>
            <person name="Schleper C."/>
            <person name="Guy L."/>
            <person name="Ettema T.J."/>
        </authorList>
    </citation>
    <scope>NUCLEOTIDE SEQUENCE</scope>
</reference>
<accession>A0A0F9SJN4</accession>
<comment type="caution">
    <text evidence="1">The sequence shown here is derived from an EMBL/GenBank/DDBJ whole genome shotgun (WGS) entry which is preliminary data.</text>
</comment>
<evidence type="ECO:0000313" key="1">
    <source>
        <dbReference type="EMBL" id="KKN69170.1"/>
    </source>
</evidence>
<dbReference type="EMBL" id="LAZR01000431">
    <property type="protein sequence ID" value="KKN69170.1"/>
    <property type="molecule type" value="Genomic_DNA"/>
</dbReference>
<gene>
    <name evidence="1" type="ORF">LCGC14_0443460</name>
</gene>
<organism evidence="1">
    <name type="scientific">marine sediment metagenome</name>
    <dbReference type="NCBI Taxonomy" id="412755"/>
    <lineage>
        <taxon>unclassified sequences</taxon>
        <taxon>metagenomes</taxon>
        <taxon>ecological metagenomes</taxon>
    </lineage>
</organism>
<sequence>MMGREDGSTEAFKIAEASFVEAADEIYDLRIKTIELRQTIETAENWVRERERDVGAEVQTAPDEGVHNAETRMARTVEILGRDEIYLGHREAAKEAREGVARADAELERWRDRRSVARRWMDLLVALARPDDQIEVARSDSHA</sequence>
<proteinExistence type="predicted"/>
<dbReference type="AlphaFoldDB" id="A0A0F9SJN4"/>
<protein>
    <submittedName>
        <fullName evidence="1">Uncharacterized protein</fullName>
    </submittedName>
</protein>
<name>A0A0F9SJN4_9ZZZZ</name>